<dbReference type="AlphaFoldDB" id="A0A2W7PRG6"/>
<evidence type="ECO:0000313" key="1">
    <source>
        <dbReference type="EMBL" id="PZX36230.1"/>
    </source>
</evidence>
<protein>
    <submittedName>
        <fullName evidence="1">Uncharacterized protein</fullName>
    </submittedName>
</protein>
<keyword evidence="2" id="KW-1185">Reference proteome</keyword>
<reference evidence="1 2" key="1">
    <citation type="submission" date="2018-06" db="EMBL/GenBank/DDBJ databases">
        <title>Genomic Encyclopedia of Archaeal and Bacterial Type Strains, Phase II (KMG-II): from individual species to whole genera.</title>
        <authorList>
            <person name="Goeker M."/>
        </authorList>
    </citation>
    <scope>NUCLEOTIDE SEQUENCE [LARGE SCALE GENOMIC DNA]</scope>
    <source>
        <strain evidence="1 2">DSM 13087</strain>
    </source>
</reference>
<dbReference type="Proteomes" id="UP000249364">
    <property type="component" value="Unassembled WGS sequence"/>
</dbReference>
<proteinExistence type="predicted"/>
<organism evidence="1 2">
    <name type="scientific">Roseinatronobacter thiooxidans</name>
    <dbReference type="NCBI Taxonomy" id="121821"/>
    <lineage>
        <taxon>Bacteria</taxon>
        <taxon>Pseudomonadati</taxon>
        <taxon>Pseudomonadota</taxon>
        <taxon>Alphaproteobacteria</taxon>
        <taxon>Rhodobacterales</taxon>
        <taxon>Paracoccaceae</taxon>
        <taxon>Roseinatronobacter</taxon>
    </lineage>
</organism>
<accession>A0A2W7PRG6</accession>
<comment type="caution">
    <text evidence="1">The sequence shown here is derived from an EMBL/GenBank/DDBJ whole genome shotgun (WGS) entry which is preliminary data.</text>
</comment>
<name>A0A2W7PRG6_9RHOB</name>
<evidence type="ECO:0000313" key="2">
    <source>
        <dbReference type="Proteomes" id="UP000249364"/>
    </source>
</evidence>
<sequence>MYSGRLDFVSARFEMTSLPVSDRYHIICLAGGLGWSTKRRKSEMRKYQQERSAKRREHGLVTRTFWIWESDNDAFRNAVSPYVDRARLIEALLGTAPLPAMDLIEIIKKHRFPYDAEDIVFLANLRTTIALRPLESTHAEQKAREILAKYDLPLSLKDLVH</sequence>
<gene>
    <name evidence="1" type="ORF">LY56_03516</name>
</gene>
<dbReference type="EMBL" id="QKZQ01000036">
    <property type="protein sequence ID" value="PZX36230.1"/>
    <property type="molecule type" value="Genomic_DNA"/>
</dbReference>